<dbReference type="PIRSF" id="PIRSF036710">
    <property type="entry name" value="YphA_Bacsu"/>
    <property type="match status" value="1"/>
</dbReference>
<dbReference type="eggNOG" id="ENOG5032TN5">
    <property type="taxonomic scope" value="Bacteria"/>
</dbReference>
<dbReference type="EMBL" id="AKKV01000020">
    <property type="protein sequence ID" value="EIT86575.1"/>
    <property type="molecule type" value="Genomic_DNA"/>
</dbReference>
<dbReference type="OrthoDB" id="2965169at2"/>
<evidence type="ECO:0000313" key="2">
    <source>
        <dbReference type="EMBL" id="EIT86575.1"/>
    </source>
</evidence>
<gene>
    <name evidence="2" type="ORF">A374_03354</name>
</gene>
<dbReference type="Proteomes" id="UP000004080">
    <property type="component" value="Unassembled WGS sequence"/>
</dbReference>
<keyword evidence="1" id="KW-0812">Transmembrane</keyword>
<feature type="transmembrane region" description="Helical" evidence="1">
    <location>
        <begin position="28"/>
        <end position="44"/>
    </location>
</feature>
<feature type="transmembrane region" description="Helical" evidence="1">
    <location>
        <begin position="6"/>
        <end position="21"/>
    </location>
</feature>
<dbReference type="Pfam" id="PF24124">
    <property type="entry name" value="YphA"/>
    <property type="match status" value="1"/>
</dbReference>
<comment type="caution">
    <text evidence="2">The sequence shown here is derived from an EMBL/GenBank/DDBJ whole genome shotgun (WGS) entry which is preliminary data.</text>
</comment>
<dbReference type="STRING" id="1196324.A374_03354"/>
<dbReference type="InterPro" id="IPR014617">
    <property type="entry name" value="YphA_Bacsu"/>
</dbReference>
<sequence>MDGVLFYWISWAGFIYTTFLMKKQRNRTFFACLLLGVIIAEEWQLQLSFFSVHVSYIVLFLSSFYFLPRTSFWRMLYFVFTTCAIACAYAGLSLLAMYDPVWLQYGLKWGIPLFVVVLSLLFTNDAAVRVYSVLSGMLVGELLFQVTIAKLTHFIELGLLSYWDQGALAILALFSWQEASRLSSLFYRETWRLKNAKKAARAKV</sequence>
<feature type="transmembrane region" description="Helical" evidence="1">
    <location>
        <begin position="102"/>
        <end position="123"/>
    </location>
</feature>
<organism evidence="2 3">
    <name type="scientific">Fictibacillus macauensis ZFHKF-1</name>
    <dbReference type="NCBI Taxonomy" id="1196324"/>
    <lineage>
        <taxon>Bacteria</taxon>
        <taxon>Bacillati</taxon>
        <taxon>Bacillota</taxon>
        <taxon>Bacilli</taxon>
        <taxon>Bacillales</taxon>
        <taxon>Fictibacillaceae</taxon>
        <taxon>Fictibacillus</taxon>
    </lineage>
</organism>
<dbReference type="AlphaFoldDB" id="I8UI59"/>
<accession>I8UI59</accession>
<name>I8UI59_9BACL</name>
<keyword evidence="1" id="KW-1133">Transmembrane helix</keyword>
<reference evidence="2 3" key="1">
    <citation type="journal article" date="2012" name="J. Bacteriol.">
        <title>Genome of Bacillus macauensis ZFHKF-1, a Long-Chain-Forming Bacterium.</title>
        <authorList>
            <person name="Cai L."/>
            <person name="Zhang T."/>
        </authorList>
    </citation>
    <scope>NUCLEOTIDE SEQUENCE [LARGE SCALE GENOMIC DNA]</scope>
    <source>
        <strain evidence="2 3">ZFHKF-1</strain>
    </source>
</reference>
<evidence type="ECO:0000313" key="3">
    <source>
        <dbReference type="Proteomes" id="UP000004080"/>
    </source>
</evidence>
<evidence type="ECO:0008006" key="4">
    <source>
        <dbReference type="Google" id="ProtNLM"/>
    </source>
</evidence>
<feature type="transmembrane region" description="Helical" evidence="1">
    <location>
        <begin position="75"/>
        <end position="96"/>
    </location>
</feature>
<dbReference type="PATRIC" id="fig|1196324.3.peg.679"/>
<keyword evidence="1" id="KW-0472">Membrane</keyword>
<proteinExistence type="predicted"/>
<protein>
    <recommendedName>
        <fullName evidence="4">Integral inner membrane protein</fullName>
    </recommendedName>
</protein>
<evidence type="ECO:0000256" key="1">
    <source>
        <dbReference type="SAM" id="Phobius"/>
    </source>
</evidence>
<feature type="transmembrane region" description="Helical" evidence="1">
    <location>
        <begin position="130"/>
        <end position="148"/>
    </location>
</feature>
<keyword evidence="3" id="KW-1185">Reference proteome</keyword>
<feature type="transmembrane region" description="Helical" evidence="1">
    <location>
        <begin position="50"/>
        <end position="68"/>
    </location>
</feature>
<dbReference type="RefSeq" id="WP_007200770.1">
    <property type="nucleotide sequence ID" value="NZ_AKKV01000020.1"/>
</dbReference>